<proteinExistence type="predicted"/>
<keyword evidence="1" id="KW-1185">Reference proteome</keyword>
<dbReference type="RefSeq" id="XP_034236374.1">
    <property type="nucleotide sequence ID" value="XM_034380483.1"/>
</dbReference>
<reference evidence="2" key="1">
    <citation type="submission" date="2025-08" db="UniProtKB">
        <authorList>
            <consortium name="RefSeq"/>
        </authorList>
    </citation>
    <scope>IDENTIFICATION</scope>
    <source>
        <tissue evidence="2">Total insect</tissue>
    </source>
</reference>
<organism evidence="2">
    <name type="scientific">Thrips palmi</name>
    <name type="common">Melon thrips</name>
    <dbReference type="NCBI Taxonomy" id="161013"/>
    <lineage>
        <taxon>Eukaryota</taxon>
        <taxon>Metazoa</taxon>
        <taxon>Ecdysozoa</taxon>
        <taxon>Arthropoda</taxon>
        <taxon>Hexapoda</taxon>
        <taxon>Insecta</taxon>
        <taxon>Pterygota</taxon>
        <taxon>Neoptera</taxon>
        <taxon>Paraneoptera</taxon>
        <taxon>Thysanoptera</taxon>
        <taxon>Terebrantia</taxon>
        <taxon>Thripoidea</taxon>
        <taxon>Thripidae</taxon>
        <taxon>Thrips</taxon>
    </lineage>
</organism>
<gene>
    <name evidence="2" type="primary">LOC117642382</name>
</gene>
<protein>
    <submittedName>
        <fullName evidence="2">Uncharacterized protein LOC117642382</fullName>
    </submittedName>
</protein>
<dbReference type="InParanoid" id="A0A6P8ZK27"/>
<name>A0A6P8ZK27_THRPL</name>
<dbReference type="OrthoDB" id="6509516at2759"/>
<dbReference type="PANTHER" id="PTHR46579">
    <property type="entry name" value="F5/8 TYPE C DOMAIN-CONTAINING PROTEIN-RELATED"/>
    <property type="match status" value="1"/>
</dbReference>
<dbReference type="KEGG" id="tpal:117642382"/>
<dbReference type="AlphaFoldDB" id="A0A6P8ZK27"/>
<dbReference type="PANTHER" id="PTHR46579:SF1">
    <property type="entry name" value="F5_8 TYPE C DOMAIN-CONTAINING PROTEIN"/>
    <property type="match status" value="1"/>
</dbReference>
<dbReference type="GeneID" id="117642382"/>
<sequence>MKGVKGFSVLSEIPNFDIVTQLDPDSFHCLVNVAKRFTWLWFGKRFSGKVFSICDKLSEADARLLSITPTSDTSRFPRSLTERSDWRGHEWYHWILTYSIPCLKNLLPTRYFNHWSQLPTGLAYLMQNSSAKSDVGYGDRFLVKFVSEIDYLYGPEHVTFSIHLLTHLAKSVSDFAQPFCHSAYIYEAENAEIKSLVKSGNGAIFQIAKGVQLKAAVKQMEYDLKDNMTPNENAYLRKMTISVVHPVSYCTIGNASLLGNPDIKMLEHEAVVAFRRAQIQLDATRSHAVYLRCLLNEELLFSTKYTKAPKQNNSVVMLEDESIFIIDSFVVLMDKCFALGYYIMENKRQKICDPMPPHMKLLKNNHEGTLRCIPVSHIESKLLSTLVKISDDESLRLAYINVLSMEMLK</sequence>
<evidence type="ECO:0000313" key="2">
    <source>
        <dbReference type="RefSeq" id="XP_034236374.1"/>
    </source>
</evidence>
<accession>A0A6P8ZK27</accession>
<evidence type="ECO:0000313" key="1">
    <source>
        <dbReference type="Proteomes" id="UP000515158"/>
    </source>
</evidence>
<dbReference type="Proteomes" id="UP000515158">
    <property type="component" value="Unplaced"/>
</dbReference>